<name>A0ABU6MBW9_9BACI</name>
<sequence>MAKVYKPAFKKEQKENSKSPFFVEQPDTSLPKVPLALHTKELFKKSEEALGHLKEKSGWTGRV</sequence>
<dbReference type="RefSeq" id="WP_066266591.1">
    <property type="nucleotide sequence ID" value="NZ_JARMAB010000001.1"/>
</dbReference>
<dbReference type="Proteomes" id="UP001341444">
    <property type="component" value="Unassembled WGS sequence"/>
</dbReference>
<gene>
    <name evidence="2" type="ORF">P4T90_00330</name>
</gene>
<dbReference type="EMBL" id="JARMAB010000001">
    <property type="protein sequence ID" value="MED1201531.1"/>
    <property type="molecule type" value="Genomic_DNA"/>
</dbReference>
<accession>A0ABU6MBW9</accession>
<comment type="caution">
    <text evidence="2">The sequence shown here is derived from an EMBL/GenBank/DDBJ whole genome shotgun (WGS) entry which is preliminary data.</text>
</comment>
<feature type="region of interest" description="Disordered" evidence="1">
    <location>
        <begin position="1"/>
        <end position="25"/>
    </location>
</feature>
<proteinExistence type="predicted"/>
<keyword evidence="3" id="KW-1185">Reference proteome</keyword>
<evidence type="ECO:0000313" key="2">
    <source>
        <dbReference type="EMBL" id="MED1201531.1"/>
    </source>
</evidence>
<reference evidence="2 3" key="1">
    <citation type="submission" date="2023-03" db="EMBL/GenBank/DDBJ databases">
        <title>Bacillus Genome Sequencing.</title>
        <authorList>
            <person name="Dunlap C."/>
        </authorList>
    </citation>
    <scope>NUCLEOTIDE SEQUENCE [LARGE SCALE GENOMIC DNA]</scope>
    <source>
        <strain evidence="2 3">B-23453</strain>
    </source>
</reference>
<protein>
    <submittedName>
        <fullName evidence="2">Uncharacterized protein</fullName>
    </submittedName>
</protein>
<organism evidence="2 3">
    <name type="scientific">Heyndrickxia acidicola</name>
    <dbReference type="NCBI Taxonomy" id="209389"/>
    <lineage>
        <taxon>Bacteria</taxon>
        <taxon>Bacillati</taxon>
        <taxon>Bacillota</taxon>
        <taxon>Bacilli</taxon>
        <taxon>Bacillales</taxon>
        <taxon>Bacillaceae</taxon>
        <taxon>Heyndrickxia</taxon>
    </lineage>
</organism>
<evidence type="ECO:0000313" key="3">
    <source>
        <dbReference type="Proteomes" id="UP001341444"/>
    </source>
</evidence>
<evidence type="ECO:0000256" key="1">
    <source>
        <dbReference type="SAM" id="MobiDB-lite"/>
    </source>
</evidence>